<protein>
    <submittedName>
        <fullName evidence="1">Uncharacterized protein</fullName>
    </submittedName>
</protein>
<dbReference type="GeneID" id="67209263"/>
<proteinExistence type="predicted"/>
<sequence>MRRVFAVVTLAVLVSLAGCSAAPGGGSSGDVSTTDGDGVVAADTATGAVDVEHAIRFTANESDAAASGSR</sequence>
<dbReference type="PROSITE" id="PS51257">
    <property type="entry name" value="PROKAR_LIPOPROTEIN"/>
    <property type="match status" value="1"/>
</dbReference>
<accession>A0ABD5MM01</accession>
<evidence type="ECO:0000313" key="2">
    <source>
        <dbReference type="Proteomes" id="UP001589595"/>
    </source>
</evidence>
<name>A0ABD5MM01_9EURY</name>
<organism evidence="1 2">
    <name type="scientific">Halobaculum roseum</name>
    <dbReference type="NCBI Taxonomy" id="2175149"/>
    <lineage>
        <taxon>Archaea</taxon>
        <taxon>Methanobacteriati</taxon>
        <taxon>Methanobacteriota</taxon>
        <taxon>Stenosarchaea group</taxon>
        <taxon>Halobacteria</taxon>
        <taxon>Halobacteriales</taxon>
        <taxon>Haloferacaceae</taxon>
        <taxon>Halobaculum</taxon>
    </lineage>
</organism>
<gene>
    <name evidence="1" type="ORF">ACFFOL_02080</name>
</gene>
<dbReference type="EMBL" id="JBHMAJ010000001">
    <property type="protein sequence ID" value="MFB9822977.1"/>
    <property type="molecule type" value="Genomic_DNA"/>
</dbReference>
<evidence type="ECO:0000313" key="1">
    <source>
        <dbReference type="EMBL" id="MFB9822977.1"/>
    </source>
</evidence>
<comment type="caution">
    <text evidence="1">The sequence shown here is derived from an EMBL/GenBank/DDBJ whole genome shotgun (WGS) entry which is preliminary data.</text>
</comment>
<keyword evidence="2" id="KW-1185">Reference proteome</keyword>
<dbReference type="RefSeq" id="WP_222922054.1">
    <property type="nucleotide sequence ID" value="NZ_CP082286.1"/>
</dbReference>
<dbReference type="Proteomes" id="UP001589595">
    <property type="component" value="Unassembled WGS sequence"/>
</dbReference>
<reference evidence="1" key="1">
    <citation type="submission" date="2024-09" db="EMBL/GenBank/DDBJ databases">
        <authorList>
            <person name="Sun Q."/>
        </authorList>
    </citation>
    <scope>NUCLEOTIDE SEQUENCE [LARGE SCALE GENOMIC DNA]</scope>
    <source>
        <strain evidence="1">JCM 31273</strain>
    </source>
</reference>
<dbReference type="AlphaFoldDB" id="A0ABD5MM01"/>